<dbReference type="PANTHER" id="PTHR16099:SF5">
    <property type="entry name" value="NUCLEOTIDE TRIPHOSPHATE DIPHOSPHATASE NUDT15"/>
    <property type="match status" value="1"/>
</dbReference>
<dbReference type="GO" id="GO:0035539">
    <property type="term" value="F:8-oxo-7,8-dihydrodeoxyguanosine triphosphate pyrophosphatase activity"/>
    <property type="evidence" value="ECO:0007669"/>
    <property type="project" value="TreeGrafter"/>
</dbReference>
<dbReference type="Pfam" id="PF13521">
    <property type="entry name" value="AAA_28"/>
    <property type="match status" value="1"/>
</dbReference>
<dbReference type="Gene3D" id="3.40.50.300">
    <property type="entry name" value="P-loop containing nucleotide triphosphate hydrolases"/>
    <property type="match status" value="1"/>
</dbReference>
<reference evidence="3" key="1">
    <citation type="submission" date="2021-06" db="EMBL/GenBank/DDBJ databases">
        <authorList>
            <person name="Kallberg Y."/>
            <person name="Tangrot J."/>
            <person name="Rosling A."/>
        </authorList>
    </citation>
    <scope>NUCLEOTIDE SEQUENCE</scope>
    <source>
        <strain evidence="3">FL966</strain>
    </source>
</reference>
<dbReference type="InterPro" id="IPR020084">
    <property type="entry name" value="NUDIX_hydrolase_CS"/>
</dbReference>
<dbReference type="GO" id="GO:0006203">
    <property type="term" value="P:dGTP catabolic process"/>
    <property type="evidence" value="ECO:0007669"/>
    <property type="project" value="TreeGrafter"/>
</dbReference>
<dbReference type="GO" id="GO:0005829">
    <property type="term" value="C:cytosol"/>
    <property type="evidence" value="ECO:0007669"/>
    <property type="project" value="TreeGrafter"/>
</dbReference>
<dbReference type="PANTHER" id="PTHR16099">
    <property type="entry name" value="8-OXO-DGTP DIPHOSPHATES NUDT15"/>
    <property type="match status" value="1"/>
</dbReference>
<feature type="domain" description="Nudix hydrolase" evidence="2">
    <location>
        <begin position="1"/>
        <end position="124"/>
    </location>
</feature>
<dbReference type="PROSITE" id="PS51462">
    <property type="entry name" value="NUDIX"/>
    <property type="match status" value="1"/>
</dbReference>
<evidence type="ECO:0000259" key="2">
    <source>
        <dbReference type="PROSITE" id="PS51462"/>
    </source>
</evidence>
<keyword evidence="4" id="KW-1185">Reference proteome</keyword>
<dbReference type="EMBL" id="CAJVQA010000007">
    <property type="protein sequence ID" value="CAG8449307.1"/>
    <property type="molecule type" value="Genomic_DNA"/>
</dbReference>
<name>A0A9N8VFD5_9GLOM</name>
<dbReference type="SUPFAM" id="SSF55811">
    <property type="entry name" value="Nudix"/>
    <property type="match status" value="1"/>
</dbReference>
<evidence type="ECO:0000256" key="1">
    <source>
        <dbReference type="ARBA" id="ARBA00022801"/>
    </source>
</evidence>
<proteinExistence type="predicted"/>
<dbReference type="Gene3D" id="3.90.79.10">
    <property type="entry name" value="Nucleoside Triphosphate Pyrophosphohydrolase"/>
    <property type="match status" value="1"/>
</dbReference>
<dbReference type="InterPro" id="IPR038727">
    <property type="entry name" value="NadR/Ttd14_AAA_dom"/>
</dbReference>
<dbReference type="Pfam" id="PF00293">
    <property type="entry name" value="NUDIX"/>
    <property type="match status" value="1"/>
</dbReference>
<dbReference type="OrthoDB" id="2428405at2759"/>
<dbReference type="PROSITE" id="PS00893">
    <property type="entry name" value="NUDIX_BOX"/>
    <property type="match status" value="1"/>
</dbReference>
<dbReference type="Proteomes" id="UP000789759">
    <property type="component" value="Unassembled WGS sequence"/>
</dbReference>
<protein>
    <submittedName>
        <fullName evidence="3">8823_t:CDS:1</fullName>
    </submittedName>
</protein>
<evidence type="ECO:0000313" key="3">
    <source>
        <dbReference type="EMBL" id="CAG8449307.1"/>
    </source>
</evidence>
<accession>A0A9N8VFD5</accession>
<dbReference type="InterPro" id="IPR015797">
    <property type="entry name" value="NUDIX_hydrolase-like_dom_sf"/>
</dbReference>
<dbReference type="InterPro" id="IPR000086">
    <property type="entry name" value="NUDIX_hydrolase_dom"/>
</dbReference>
<dbReference type="InterPro" id="IPR027417">
    <property type="entry name" value="P-loop_NTPase"/>
</dbReference>
<dbReference type="AlphaFoldDB" id="A0A9N8VFD5"/>
<gene>
    <name evidence="3" type="ORF">CPELLU_LOCUS46</name>
</gene>
<organism evidence="3 4">
    <name type="scientific">Cetraspora pellucida</name>
    <dbReference type="NCBI Taxonomy" id="1433469"/>
    <lineage>
        <taxon>Eukaryota</taxon>
        <taxon>Fungi</taxon>
        <taxon>Fungi incertae sedis</taxon>
        <taxon>Mucoromycota</taxon>
        <taxon>Glomeromycotina</taxon>
        <taxon>Glomeromycetes</taxon>
        <taxon>Diversisporales</taxon>
        <taxon>Gigasporaceae</taxon>
        <taxon>Cetraspora</taxon>
    </lineage>
</organism>
<evidence type="ECO:0000313" key="4">
    <source>
        <dbReference type="Proteomes" id="UP000789759"/>
    </source>
</evidence>
<sequence>MLYVIVIPYKKNGEILISKRLVKFYKDLYCSPGGKVKEGEKVEDGARRELYEETGIIIRNKFEMILVNRYENKHIYVYKTLVDNSVVIENREPEKHEGWFWTNRFYDYPLIPTMDIFKKEILKHITPKYIVFSGPTGVGKTSLMIKLKQELEKDGFSVDICTESILKDSNYLLEYKKNDIQKFEYALLNQYHRRRIEMLNSSKNFVIVDREVFDGDIYKEVYGFEKEIIKKEHVEIKDLMLVFLILCNDRNLERNYYGREEKDRKYPLKECKKILNVYREKFKKDVCGDAIVINNDSDLEDGVNNIKEYFNPYLIKL</sequence>
<comment type="caution">
    <text evidence="3">The sequence shown here is derived from an EMBL/GenBank/DDBJ whole genome shotgun (WGS) entry which is preliminary data.</text>
</comment>
<dbReference type="SUPFAM" id="SSF52540">
    <property type="entry name" value="P-loop containing nucleoside triphosphate hydrolases"/>
    <property type="match status" value="1"/>
</dbReference>
<keyword evidence="1" id="KW-0378">Hydrolase</keyword>